<proteinExistence type="predicted"/>
<dbReference type="Proteomes" id="UP000589738">
    <property type="component" value="Unassembled WGS sequence"/>
</dbReference>
<dbReference type="RefSeq" id="WP_184167253.1">
    <property type="nucleotide sequence ID" value="NZ_JACHLC010000007.1"/>
</dbReference>
<keyword evidence="2" id="KW-1185">Reference proteome</keyword>
<dbReference type="AlphaFoldDB" id="A0A841NPF8"/>
<dbReference type="EMBL" id="JACHLC010000007">
    <property type="protein sequence ID" value="MBB6372615.1"/>
    <property type="molecule type" value="Genomic_DNA"/>
</dbReference>
<gene>
    <name evidence="1" type="ORF">HNP36_003733</name>
</gene>
<accession>A0A841NPF8</accession>
<evidence type="ECO:0008006" key="3">
    <source>
        <dbReference type="Google" id="ProtNLM"/>
    </source>
</evidence>
<organism evidence="1 2">
    <name type="scientific">Chryseobacterium shigense</name>
    <dbReference type="NCBI Taxonomy" id="297244"/>
    <lineage>
        <taxon>Bacteria</taxon>
        <taxon>Pseudomonadati</taxon>
        <taxon>Bacteroidota</taxon>
        <taxon>Flavobacteriia</taxon>
        <taxon>Flavobacteriales</taxon>
        <taxon>Weeksellaceae</taxon>
        <taxon>Chryseobacterium group</taxon>
        <taxon>Chryseobacterium</taxon>
    </lineage>
</organism>
<sequence>MKKKTQPDYRKIYQDIITLKYPEKKELCNGILSKAKLTLLDIIQLNDLIFSPVNEDKKHRSYDESSILEILTFQKKYSYSNKKTAAHFRVSRNTIAKWKKNYIMLSQ</sequence>
<reference evidence="1 2" key="1">
    <citation type="submission" date="2020-08" db="EMBL/GenBank/DDBJ databases">
        <title>Functional genomics of gut bacteria from endangered species of beetles.</title>
        <authorList>
            <person name="Carlos-Shanley C."/>
        </authorList>
    </citation>
    <scope>NUCLEOTIDE SEQUENCE [LARGE SCALE GENOMIC DNA]</scope>
    <source>
        <strain evidence="1 2">S00136</strain>
    </source>
</reference>
<protein>
    <recommendedName>
        <fullName evidence="3">Helix-turn-helix domain-containing protein</fullName>
    </recommendedName>
</protein>
<evidence type="ECO:0000313" key="2">
    <source>
        <dbReference type="Proteomes" id="UP000589738"/>
    </source>
</evidence>
<name>A0A841NPF8_9FLAO</name>
<comment type="caution">
    <text evidence="1">The sequence shown here is derived from an EMBL/GenBank/DDBJ whole genome shotgun (WGS) entry which is preliminary data.</text>
</comment>
<evidence type="ECO:0000313" key="1">
    <source>
        <dbReference type="EMBL" id="MBB6372615.1"/>
    </source>
</evidence>